<accession>A0ABN6EPV9</accession>
<dbReference type="Proteomes" id="UP001053296">
    <property type="component" value="Chromosome"/>
</dbReference>
<feature type="domain" description="PilZ" evidence="1">
    <location>
        <begin position="94"/>
        <end position="171"/>
    </location>
</feature>
<gene>
    <name evidence="2" type="ORF">PSDVSF_07240</name>
</gene>
<keyword evidence="3" id="KW-1185">Reference proteome</keyword>
<dbReference type="RefSeq" id="WP_229593787.1">
    <property type="nucleotide sequence ID" value="NZ_AP024485.1"/>
</dbReference>
<proteinExistence type="predicted"/>
<reference evidence="2" key="1">
    <citation type="journal article" date="2022" name="Arch. Microbiol.">
        <title>Pseudodesulfovibrio sediminis sp. nov., a mesophilic and neutrophilic sulfate-reducing bacterium isolated from sediment of a brackish lake.</title>
        <authorList>
            <person name="Takahashi A."/>
            <person name="Kojima H."/>
            <person name="Watanabe M."/>
            <person name="Fukui M."/>
        </authorList>
    </citation>
    <scope>NUCLEOTIDE SEQUENCE</scope>
    <source>
        <strain evidence="2">SF6</strain>
    </source>
</reference>
<dbReference type="Pfam" id="PF07238">
    <property type="entry name" value="PilZ"/>
    <property type="match status" value="1"/>
</dbReference>
<organism evidence="2 3">
    <name type="scientific">Pseudodesulfovibrio sediminis</name>
    <dbReference type="NCBI Taxonomy" id="2810563"/>
    <lineage>
        <taxon>Bacteria</taxon>
        <taxon>Pseudomonadati</taxon>
        <taxon>Thermodesulfobacteriota</taxon>
        <taxon>Desulfovibrionia</taxon>
        <taxon>Desulfovibrionales</taxon>
        <taxon>Desulfovibrionaceae</taxon>
    </lineage>
</organism>
<dbReference type="EMBL" id="AP024485">
    <property type="protein sequence ID" value="BCS87482.1"/>
    <property type="molecule type" value="Genomic_DNA"/>
</dbReference>
<evidence type="ECO:0000313" key="2">
    <source>
        <dbReference type="EMBL" id="BCS87482.1"/>
    </source>
</evidence>
<sequence length="198" mass="21839">MGLLDSIIQLFAKSKPAANTKAGKKGTAKKARQKDLYIDKEVCLEDKATCRKNAKKVKADPIDEAALGFSISLKGDDAQTKKRSSIRISVKGLEVFVHRLKKSYPVTNISASGLGFKFEKPRIKSGVKIKLDIVLDGKKEAVDVPCKVHRHEKGNVGCRFLELQRAQEDAVCKLVLLGQKQQAARRAAQKDKDLKPQS</sequence>
<dbReference type="InterPro" id="IPR009875">
    <property type="entry name" value="PilZ_domain"/>
</dbReference>
<name>A0ABN6EPV9_9BACT</name>
<dbReference type="Gene3D" id="2.40.10.220">
    <property type="entry name" value="predicted glycosyltransferase like domains"/>
    <property type="match status" value="1"/>
</dbReference>
<protein>
    <recommendedName>
        <fullName evidence="1">PilZ domain-containing protein</fullName>
    </recommendedName>
</protein>
<evidence type="ECO:0000259" key="1">
    <source>
        <dbReference type="Pfam" id="PF07238"/>
    </source>
</evidence>
<evidence type="ECO:0000313" key="3">
    <source>
        <dbReference type="Proteomes" id="UP001053296"/>
    </source>
</evidence>